<gene>
    <name evidence="4" type="ORF">ABIF29_002807</name>
</gene>
<organism evidence="4 5">
    <name type="scientific">Bradyrhizobium elkanii</name>
    <dbReference type="NCBI Taxonomy" id="29448"/>
    <lineage>
        <taxon>Bacteria</taxon>
        <taxon>Pseudomonadati</taxon>
        <taxon>Pseudomonadota</taxon>
        <taxon>Alphaproteobacteria</taxon>
        <taxon>Hyphomicrobiales</taxon>
        <taxon>Nitrobacteraceae</taxon>
        <taxon>Bradyrhizobium</taxon>
    </lineage>
</organism>
<evidence type="ECO:0000259" key="3">
    <source>
        <dbReference type="Pfam" id="PF13458"/>
    </source>
</evidence>
<comment type="similarity">
    <text evidence="1">Belongs to the leucine-binding protein family.</text>
</comment>
<keyword evidence="5" id="KW-1185">Reference proteome</keyword>
<dbReference type="EMBL" id="JBGBZA010000002">
    <property type="protein sequence ID" value="MEY9316008.1"/>
    <property type="molecule type" value="Genomic_DNA"/>
</dbReference>
<evidence type="ECO:0000256" key="1">
    <source>
        <dbReference type="ARBA" id="ARBA00010062"/>
    </source>
</evidence>
<dbReference type="InterPro" id="IPR028082">
    <property type="entry name" value="Peripla_BP_I"/>
</dbReference>
<dbReference type="Proteomes" id="UP001565471">
    <property type="component" value="Unassembled WGS sequence"/>
</dbReference>
<dbReference type="Pfam" id="PF13458">
    <property type="entry name" value="Peripla_BP_6"/>
    <property type="match status" value="1"/>
</dbReference>
<dbReference type="PANTHER" id="PTHR47235">
    <property type="entry name" value="BLR6548 PROTEIN"/>
    <property type="match status" value="1"/>
</dbReference>
<keyword evidence="2" id="KW-0732">Signal</keyword>
<feature type="domain" description="Leucine-binding protein" evidence="3">
    <location>
        <begin position="51"/>
        <end position="404"/>
    </location>
</feature>
<evidence type="ECO:0000313" key="4">
    <source>
        <dbReference type="EMBL" id="MEY9316008.1"/>
    </source>
</evidence>
<dbReference type="PANTHER" id="PTHR47235:SF1">
    <property type="entry name" value="BLR6548 PROTEIN"/>
    <property type="match status" value="1"/>
</dbReference>
<dbReference type="SUPFAM" id="SSF53822">
    <property type="entry name" value="Periplasmic binding protein-like I"/>
    <property type="match status" value="1"/>
</dbReference>
<name>A0ABV4EZ16_BRAEL</name>
<dbReference type="CDD" id="cd06343">
    <property type="entry name" value="PBP1_ABC_ligand_binding-like"/>
    <property type="match status" value="1"/>
</dbReference>
<sequence length="418" mass="44761">MQIDFKKKQLQGGTNLNHIINRALIAGAVSALLAVPAYAQKAYGPGASDTEIKLGQSTPLSGPASAFGAGAGRAVVGYFEMLNAKGGINGRKINFTQLDNAYSAPKAVEQSRKLIEDVGILAEVGTIGTAPNVAIQKYLNAKQVPQLFITAGGRRFNDPKAFPWTIPLYPDFETEGRVVAKYILTAKPDARIGVLYQNDDYGKDYLKGLRAGLGPKAELIVAQASYELADPTIDSQIVQLKAAGVDTLIEQSSSKAAAQSIRKVYELGWKPLHVIGGSTASVETILKPAGLEASKGLVTTQFLKQPGDPAWANDEEVKAYKEFLKAYAPSANPDDYSVLVAYMNVHAVELALRKCGDDLTRENLMKQATSLNGERLPMMLPGVAISTRPGDYTPFRALRIATFDGESWSLTGAPLSAD</sequence>
<evidence type="ECO:0000313" key="5">
    <source>
        <dbReference type="Proteomes" id="UP001565471"/>
    </source>
</evidence>
<accession>A0ABV4EZ16</accession>
<protein>
    <submittedName>
        <fullName evidence="4">Branched-chain amino acid transport system substrate-binding protein</fullName>
    </submittedName>
</protein>
<evidence type="ECO:0000256" key="2">
    <source>
        <dbReference type="ARBA" id="ARBA00022729"/>
    </source>
</evidence>
<dbReference type="InterPro" id="IPR028081">
    <property type="entry name" value="Leu-bd"/>
</dbReference>
<comment type="caution">
    <text evidence="4">The sequence shown here is derived from an EMBL/GenBank/DDBJ whole genome shotgun (WGS) entry which is preliminary data.</text>
</comment>
<proteinExistence type="inferred from homology"/>
<reference evidence="4 5" key="1">
    <citation type="submission" date="2024-07" db="EMBL/GenBank/DDBJ databases">
        <title>Genomic Encyclopedia of Type Strains, Phase V (KMG-V): Genome sequencing to study the core and pangenomes of soil and plant-associated prokaryotes.</title>
        <authorList>
            <person name="Whitman W."/>
        </authorList>
    </citation>
    <scope>NUCLEOTIDE SEQUENCE [LARGE SCALE GENOMIC DNA]</scope>
    <source>
        <strain evidence="4 5">USDA 415</strain>
    </source>
</reference>
<dbReference type="Gene3D" id="3.40.50.2300">
    <property type="match status" value="2"/>
</dbReference>